<name>A0A7G5N127_9FIRM</name>
<organism evidence="2 3">
    <name type="scientific">Blautia producta</name>
    <dbReference type="NCBI Taxonomy" id="33035"/>
    <lineage>
        <taxon>Bacteria</taxon>
        <taxon>Bacillati</taxon>
        <taxon>Bacillota</taxon>
        <taxon>Clostridia</taxon>
        <taxon>Lachnospirales</taxon>
        <taxon>Lachnospiraceae</taxon>
        <taxon>Blautia</taxon>
    </lineage>
</organism>
<protein>
    <recommendedName>
        <fullName evidence="4">Sigma-70 family RNA polymerase sigma factor</fullName>
    </recommendedName>
</protein>
<dbReference type="Proteomes" id="UP000515789">
    <property type="component" value="Chromosome"/>
</dbReference>
<evidence type="ECO:0000313" key="3">
    <source>
        <dbReference type="Proteomes" id="UP000515789"/>
    </source>
</evidence>
<dbReference type="GeneID" id="75053972"/>
<dbReference type="AlphaFoldDB" id="A0A7G5N127"/>
<sequence length="144" mass="17243">MEVTKEMLNSYRSNQQEIRELEYILKNRWKSENMISVDTILNYNKGYPVPEGVAGFDQEKYERLQHRDMKRKEQLEQECKAVEEFVDNISESRTRRIFQLYFLNGDTKPTQSKVARKVHMERSNISKKIDSYMKVSQKSQKSHV</sequence>
<proteinExistence type="predicted"/>
<accession>A0A7G5N127</accession>
<evidence type="ECO:0000313" key="2">
    <source>
        <dbReference type="EMBL" id="QMW80570.1"/>
    </source>
</evidence>
<dbReference type="EMBL" id="CP039126">
    <property type="protein sequence ID" value="QMW80570.1"/>
    <property type="molecule type" value="Genomic_DNA"/>
</dbReference>
<evidence type="ECO:0008006" key="4">
    <source>
        <dbReference type="Google" id="ProtNLM"/>
    </source>
</evidence>
<dbReference type="RefSeq" id="WP_018595210.1">
    <property type="nucleotide sequence ID" value="NZ_CABLBP010000020.1"/>
</dbReference>
<reference evidence="2 3" key="1">
    <citation type="submission" date="2019-04" db="EMBL/GenBank/DDBJ databases">
        <authorList>
            <person name="Schori C."/>
            <person name="Ahrens C."/>
        </authorList>
    </citation>
    <scope>NUCLEOTIDE SEQUENCE [LARGE SCALE GENOMIC DNA]</scope>
    <source>
        <strain evidence="2 3">DSM 2950</strain>
    </source>
</reference>
<evidence type="ECO:0000256" key="1">
    <source>
        <dbReference type="SAM" id="Coils"/>
    </source>
</evidence>
<gene>
    <name evidence="2" type="ORF">E5259_24915</name>
</gene>
<feature type="coiled-coil region" evidence="1">
    <location>
        <begin position="58"/>
        <end position="92"/>
    </location>
</feature>
<keyword evidence="1" id="KW-0175">Coiled coil</keyword>